<evidence type="ECO:0000256" key="9">
    <source>
        <dbReference type="ARBA" id="ARBA00023170"/>
    </source>
</evidence>
<comment type="similarity">
    <text evidence="2 12">Belongs to the G-protein coupled receptor T2R family.</text>
</comment>
<evidence type="ECO:0000256" key="3">
    <source>
        <dbReference type="ARBA" id="ARBA00022480"/>
    </source>
</evidence>
<evidence type="ECO:0000313" key="15">
    <source>
        <dbReference type="Proteomes" id="UP000824782"/>
    </source>
</evidence>
<evidence type="ECO:0000256" key="5">
    <source>
        <dbReference type="ARBA" id="ARBA00022692"/>
    </source>
</evidence>
<dbReference type="PANTHER" id="PTHR11394">
    <property type="entry name" value="TASTE RECEPTOR TYPE 2"/>
    <property type="match status" value="1"/>
</dbReference>
<dbReference type="GO" id="GO:0016020">
    <property type="term" value="C:membrane"/>
    <property type="evidence" value="ECO:0007669"/>
    <property type="project" value="UniProtKB-SubCell"/>
</dbReference>
<evidence type="ECO:0000256" key="2">
    <source>
        <dbReference type="ARBA" id="ARBA00007376"/>
    </source>
</evidence>
<dbReference type="SUPFAM" id="SSF81321">
    <property type="entry name" value="Family A G protein-coupled receptor-like"/>
    <property type="match status" value="1"/>
</dbReference>
<organism evidence="14 15">
    <name type="scientific">Engystomops pustulosus</name>
    <name type="common">Tungara frog</name>
    <name type="synonym">Physalaemus pustulosus</name>
    <dbReference type="NCBI Taxonomy" id="76066"/>
    <lineage>
        <taxon>Eukaryota</taxon>
        <taxon>Metazoa</taxon>
        <taxon>Chordata</taxon>
        <taxon>Craniata</taxon>
        <taxon>Vertebrata</taxon>
        <taxon>Euteleostomi</taxon>
        <taxon>Amphibia</taxon>
        <taxon>Batrachia</taxon>
        <taxon>Anura</taxon>
        <taxon>Neobatrachia</taxon>
        <taxon>Hyloidea</taxon>
        <taxon>Leptodactylidae</taxon>
        <taxon>Leiuperinae</taxon>
        <taxon>Engystomops</taxon>
    </lineage>
</organism>
<gene>
    <name evidence="14" type="ORF">GDO81_025887</name>
</gene>
<keyword evidence="5 13" id="KW-0812">Transmembrane</keyword>
<name>A0AAV6ZPW8_ENGPU</name>
<dbReference type="Pfam" id="PF05296">
    <property type="entry name" value="TAS2R"/>
    <property type="match status" value="1"/>
</dbReference>
<keyword evidence="4" id="KW-0716">Sensory transduction</keyword>
<feature type="transmembrane region" description="Helical" evidence="13">
    <location>
        <begin position="6"/>
        <end position="27"/>
    </location>
</feature>
<feature type="transmembrane region" description="Helical" evidence="13">
    <location>
        <begin position="129"/>
        <end position="150"/>
    </location>
</feature>
<comment type="subcellular location">
    <subcellularLocation>
        <location evidence="1">Membrane</location>
        <topology evidence="1">Multi-pass membrane protein</topology>
    </subcellularLocation>
</comment>
<dbReference type="GO" id="GO:0004930">
    <property type="term" value="F:G protein-coupled receptor activity"/>
    <property type="evidence" value="ECO:0007669"/>
    <property type="project" value="UniProtKB-KW"/>
</dbReference>
<feature type="transmembrane region" description="Helical" evidence="13">
    <location>
        <begin position="182"/>
        <end position="201"/>
    </location>
</feature>
<feature type="transmembrane region" description="Helical" evidence="13">
    <location>
        <begin position="83"/>
        <end position="109"/>
    </location>
</feature>
<evidence type="ECO:0000256" key="6">
    <source>
        <dbReference type="ARBA" id="ARBA00022989"/>
    </source>
</evidence>
<evidence type="ECO:0000256" key="1">
    <source>
        <dbReference type="ARBA" id="ARBA00004141"/>
    </source>
</evidence>
<evidence type="ECO:0000256" key="4">
    <source>
        <dbReference type="ARBA" id="ARBA00022606"/>
    </source>
</evidence>
<evidence type="ECO:0000256" key="8">
    <source>
        <dbReference type="ARBA" id="ARBA00023136"/>
    </source>
</evidence>
<evidence type="ECO:0000256" key="10">
    <source>
        <dbReference type="ARBA" id="ARBA00023224"/>
    </source>
</evidence>
<evidence type="ECO:0000256" key="7">
    <source>
        <dbReference type="ARBA" id="ARBA00023040"/>
    </source>
</evidence>
<evidence type="ECO:0000313" key="14">
    <source>
        <dbReference type="EMBL" id="KAG8548273.1"/>
    </source>
</evidence>
<dbReference type="InterPro" id="IPR007960">
    <property type="entry name" value="TAS2R"/>
</dbReference>
<evidence type="ECO:0000256" key="12">
    <source>
        <dbReference type="RuleBase" id="RU004423"/>
    </source>
</evidence>
<feature type="transmembrane region" description="Helical" evidence="13">
    <location>
        <begin position="47"/>
        <end position="71"/>
    </location>
</feature>
<protein>
    <recommendedName>
        <fullName evidence="11">Taste receptor type 2 member 40</fullName>
    </recommendedName>
</protein>
<dbReference type="Proteomes" id="UP000824782">
    <property type="component" value="Unassembled WGS sequence"/>
</dbReference>
<comment type="caution">
    <text evidence="14">The sequence shown here is derived from an EMBL/GenBank/DDBJ whole genome shotgun (WGS) entry which is preliminary data.</text>
</comment>
<keyword evidence="3" id="KW-0919">Taste</keyword>
<keyword evidence="7" id="KW-0297">G-protein coupled receptor</keyword>
<dbReference type="AlphaFoldDB" id="A0AAV6ZPW8"/>
<keyword evidence="15" id="KW-1185">Reference proteome</keyword>
<evidence type="ECO:0000256" key="13">
    <source>
        <dbReference type="SAM" id="Phobius"/>
    </source>
</evidence>
<proteinExistence type="inferred from homology"/>
<keyword evidence="9" id="KW-0675">Receptor</keyword>
<sequence length="231" mass="26787">MSSVDIIALDCITLVEIFGGLLINGFITTIKILDWWECQKMKPLDKLFLGLGLSRFLTMCLYVFNIINRFFSLNVYQIKVLDWTLNTICLFLDFSSLWFSMWLSVLYYVKVAIFKSNILIRIKLRLSELVPYMILSSIFISLVSGFLFAYNFSSDLDIMIPYSNMDHNQSEEPYLEFAIPSYIFGHFIPFIIVSISTFFLLQTILVHMRHISSNASSITTPRMNAHHTAIH</sequence>
<keyword evidence="8 13" id="KW-0472">Membrane</keyword>
<reference evidence="14" key="1">
    <citation type="thesis" date="2020" institute="ProQuest LLC" country="789 East Eisenhower Parkway, Ann Arbor, MI, USA">
        <title>Comparative Genomics and Chromosome Evolution.</title>
        <authorList>
            <person name="Mudd A.B."/>
        </authorList>
    </citation>
    <scope>NUCLEOTIDE SEQUENCE</scope>
    <source>
        <strain evidence="14">237g6f4</strain>
        <tissue evidence="14">Blood</tissue>
    </source>
</reference>
<evidence type="ECO:0000256" key="11">
    <source>
        <dbReference type="ARBA" id="ARBA00044110"/>
    </source>
</evidence>
<keyword evidence="10" id="KW-0807">Transducer</keyword>
<dbReference type="EMBL" id="WNYA01000451">
    <property type="protein sequence ID" value="KAG8548273.1"/>
    <property type="molecule type" value="Genomic_DNA"/>
</dbReference>
<keyword evidence="6 13" id="KW-1133">Transmembrane helix</keyword>
<accession>A0AAV6ZPW8</accession>
<dbReference type="PANTHER" id="PTHR11394:SF47">
    <property type="entry name" value="TASTE RECEPTOR TYPE 2 MEMBER 40"/>
    <property type="match status" value="1"/>
</dbReference>
<dbReference type="GO" id="GO:0033038">
    <property type="term" value="F:bitter taste receptor activity"/>
    <property type="evidence" value="ECO:0007669"/>
    <property type="project" value="InterPro"/>
</dbReference>